<dbReference type="RefSeq" id="WP_042285335.1">
    <property type="nucleotide sequence ID" value="NZ_CADEVY010000004.1"/>
</dbReference>
<reference evidence="13 15" key="1">
    <citation type="submission" date="2014-04" db="EMBL/GenBank/DDBJ databases">
        <authorList>
            <person name="Bishop-Lilly K.A."/>
            <person name="Broomall S.M."/>
            <person name="Chain P.S."/>
            <person name="Chertkov O."/>
            <person name="Coyne S.R."/>
            <person name="Daligault H.E."/>
            <person name="Davenport K.W."/>
            <person name="Erkkila T."/>
            <person name="Frey K.G."/>
            <person name="Gibbons H.S."/>
            <person name="Gu W."/>
            <person name="Jaissle J."/>
            <person name="Johnson S.L."/>
            <person name="Koroleva G.I."/>
            <person name="Ladner J.T."/>
            <person name="Lo C.-C."/>
            <person name="Minogue T.D."/>
            <person name="Munk C."/>
            <person name="Palacios G.F."/>
            <person name="Redden C.L."/>
            <person name="Rosenzweig C.N."/>
            <person name="Scholz M.B."/>
            <person name="Teshima H."/>
            <person name="Xu Y."/>
        </authorList>
    </citation>
    <scope>NUCLEOTIDE SEQUENCE [LARGE SCALE GENOMIC DNA]</scope>
    <source>
        <strain evidence="13">Gladioli</strain>
        <strain evidence="15">gladioli</strain>
    </source>
</reference>
<reference evidence="14" key="2">
    <citation type="submission" date="2017-09" db="EMBL/GenBank/DDBJ databases">
        <title>FDA dAtabase for Regulatory Grade micrObial Sequences (FDA-ARGOS): Supporting development and validation of Infectious Disease Dx tests.</title>
        <authorList>
            <person name="Minogue T."/>
            <person name="Wolcott M."/>
            <person name="Wasieloski L."/>
            <person name="Aguilar W."/>
            <person name="Moore D."/>
            <person name="Tallon L.J."/>
            <person name="Sadzewicz L."/>
            <person name="Ott S."/>
            <person name="Zhao X."/>
            <person name="Nagaraj S."/>
            <person name="Vavikolanu K."/>
            <person name="Aluvathingal J."/>
            <person name="Nadendla S."/>
            <person name="Sichtig H."/>
        </authorList>
    </citation>
    <scope>NUCLEOTIDE SEQUENCE</scope>
    <source>
        <strain evidence="14">FDAARGOS_390</strain>
    </source>
</reference>
<dbReference type="FunFam" id="3.20.20.140:FF:000174">
    <property type="entry name" value="Dihydropyrimidinase-related protein 2"/>
    <property type="match status" value="1"/>
</dbReference>
<feature type="domain" description="Amidohydrolase-related" evidence="12">
    <location>
        <begin position="53"/>
        <end position="428"/>
    </location>
</feature>
<evidence type="ECO:0000313" key="13">
    <source>
        <dbReference type="EMBL" id="KGC11007.1"/>
    </source>
</evidence>
<comment type="caution">
    <text evidence="14">The sequence shown here is derived from an EMBL/GenBank/DDBJ whole genome shotgun (WGS) entry which is preliminary data.</text>
</comment>
<dbReference type="SUPFAM" id="SSF51556">
    <property type="entry name" value="Metallo-dependent hydrolases"/>
    <property type="match status" value="1"/>
</dbReference>
<evidence type="ECO:0000256" key="7">
    <source>
        <dbReference type="ARBA" id="ARBA00011881"/>
    </source>
</evidence>
<dbReference type="GO" id="GO:0005737">
    <property type="term" value="C:cytoplasm"/>
    <property type="evidence" value="ECO:0007669"/>
    <property type="project" value="TreeGrafter"/>
</dbReference>
<keyword evidence="10 13" id="KW-0378">Hydrolase</keyword>
<dbReference type="SUPFAM" id="SSF51338">
    <property type="entry name" value="Composite domain of metallo-dependent hydrolases"/>
    <property type="match status" value="1"/>
</dbReference>
<evidence type="ECO:0000256" key="3">
    <source>
        <dbReference type="ARBA" id="ARBA00004968"/>
    </source>
</evidence>
<evidence type="ECO:0000256" key="1">
    <source>
        <dbReference type="ARBA" id="ARBA00001947"/>
    </source>
</evidence>
<dbReference type="Gene3D" id="2.30.40.10">
    <property type="entry name" value="Urease, subunit C, domain 1"/>
    <property type="match status" value="1"/>
</dbReference>
<dbReference type="OrthoDB" id="5687299at2"/>
<comment type="subunit">
    <text evidence="7">Homotetramer.</text>
</comment>
<protein>
    <recommendedName>
        <fullName evidence="8">allantoinase</fullName>
        <ecNumber evidence="8">3.5.2.5</ecNumber>
    </recommendedName>
</protein>
<evidence type="ECO:0000256" key="6">
    <source>
        <dbReference type="ARBA" id="ARBA00010368"/>
    </source>
</evidence>
<dbReference type="EC" id="3.5.2.5" evidence="8"/>
<comment type="similarity">
    <text evidence="5">Belongs to the metallo-dependent hydrolases superfamily. DHOase family. Class I DHOase subfamily.</text>
</comment>
<dbReference type="InterPro" id="IPR011059">
    <property type="entry name" value="Metal-dep_hydrolase_composite"/>
</dbReference>
<accession>A0A095G0T7</accession>
<dbReference type="EMBL" id="JPGG01000017">
    <property type="protein sequence ID" value="KGC11007.1"/>
    <property type="molecule type" value="Genomic_DNA"/>
</dbReference>
<dbReference type="PROSITE" id="PS00482">
    <property type="entry name" value="DIHYDROOROTASE_1"/>
    <property type="match status" value="1"/>
</dbReference>
<gene>
    <name evidence="14" type="primary">allB</name>
    <name evidence="14" type="ORF">CRM94_25830</name>
    <name evidence="13" type="ORF">DM48_7468</name>
</gene>
<dbReference type="Proteomes" id="UP000029590">
    <property type="component" value="Unassembled WGS sequence"/>
</dbReference>
<name>A0A095G0T7_BURGA</name>
<sequence>MIADLIIRGGTIVTDTTQFVASIAIKDGRVLCLGDDASMPEAKETLDAHGKHVLPGAIDVHVHFREPGYTHKETWATGTASAAMGGVTTVFEMPNTNPPTGTLEALKMKQEAAQKAYVDYGIYGLLGEHNLDQLEDLIGGGVAAFKCFMGNTFGNLPSPPTGAMLEGFEIVAKHGMRISLHAENASIMARRQQQLKAAGRHDPLAHLDARPPVVAVEAVARAAILAEWTGARIHILHVSSADELRPLAEAKARGVDITAETAPHYLLLDERAYRDKRSLIRVNPPIRQKRHQDALWQAIRNRTIDMIATDHAPHAETEKFKDDIWCADCGFTGVETQMPLMLTQVAAGRLTLNDYVRLTATAPANAFGLYPFKGVLLPGADADIVVIDMDREEIISSKRLKSIGNSSPFNLTPVKGVPIHTLVRGRFVMRDRELVESARGHGQPVTRIQKMPAATPRNIDQTSAAITSSAAVSAAASVNAAAGAS</sequence>
<reference evidence="16" key="3">
    <citation type="submission" date="2017-09" db="EMBL/GenBank/DDBJ databases">
        <title>FDA dAtabase for Regulatory Grade micrObial Sequences (FDA-ARGOS): Supporting development and validation of Infectious Disease Dx tests.</title>
        <authorList>
            <person name="Minogue T."/>
            <person name="Wolcott M."/>
            <person name="Wasieloski L."/>
            <person name="Aguilar W."/>
            <person name="Moore D."/>
            <person name="Tallon L."/>
            <person name="Sadzewicz L."/>
            <person name="Ott S."/>
            <person name="Zhao X."/>
            <person name="Nagaraj S."/>
            <person name="Vavikolanu K."/>
            <person name="Aluvathingal J."/>
            <person name="Nadendla S."/>
            <person name="Sichtig H."/>
        </authorList>
    </citation>
    <scope>NUCLEOTIDE SEQUENCE [LARGE SCALE GENOMIC DNA]</scope>
    <source>
        <strain evidence="16">FDAARGOS_390</strain>
    </source>
</reference>
<evidence type="ECO:0000256" key="8">
    <source>
        <dbReference type="ARBA" id="ARBA00012863"/>
    </source>
</evidence>
<dbReference type="EMBL" id="PDDY01000004">
    <property type="protein sequence ID" value="PEH37888.1"/>
    <property type="molecule type" value="Genomic_DNA"/>
</dbReference>
<keyword evidence="11" id="KW-0862">Zinc</keyword>
<keyword evidence="9" id="KW-0479">Metal-binding</keyword>
<dbReference type="AlphaFoldDB" id="A0A095G0T7"/>
<dbReference type="KEGG" id="bgo:BM43_4030"/>
<proteinExistence type="inferred from homology"/>
<comment type="similarity">
    <text evidence="4">Belongs to the metallo-dependent hydrolases superfamily. Hydantoinase/dihydropyrimidinase family.</text>
</comment>
<comment type="similarity">
    <text evidence="6">Belongs to the metallo-dependent hydrolases superfamily. Allantoinase family.</text>
</comment>
<dbReference type="Pfam" id="PF01979">
    <property type="entry name" value="Amidohydro_1"/>
    <property type="match status" value="1"/>
</dbReference>
<dbReference type="InterPro" id="IPR002195">
    <property type="entry name" value="Dihydroorotase_CS"/>
</dbReference>
<organism evidence="14 16">
    <name type="scientific">Burkholderia gladioli</name>
    <name type="common">Pseudomonas marginata</name>
    <name type="synonym">Phytomonas marginata</name>
    <dbReference type="NCBI Taxonomy" id="28095"/>
    <lineage>
        <taxon>Bacteria</taxon>
        <taxon>Pseudomonadati</taxon>
        <taxon>Pseudomonadota</taxon>
        <taxon>Betaproteobacteria</taxon>
        <taxon>Burkholderiales</taxon>
        <taxon>Burkholderiaceae</taxon>
        <taxon>Burkholderia</taxon>
    </lineage>
</organism>
<evidence type="ECO:0000256" key="9">
    <source>
        <dbReference type="ARBA" id="ARBA00022723"/>
    </source>
</evidence>
<evidence type="ECO:0000259" key="12">
    <source>
        <dbReference type="Pfam" id="PF01979"/>
    </source>
</evidence>
<dbReference type="InterPro" id="IPR032466">
    <property type="entry name" value="Metal_Hydrolase"/>
</dbReference>
<evidence type="ECO:0000313" key="15">
    <source>
        <dbReference type="Proteomes" id="UP000029590"/>
    </source>
</evidence>
<comment type="cofactor">
    <cofactor evidence="1">
        <name>Zn(2+)</name>
        <dbReference type="ChEBI" id="CHEBI:29105"/>
    </cofactor>
</comment>
<dbReference type="GO" id="GO:0050897">
    <property type="term" value="F:cobalt ion binding"/>
    <property type="evidence" value="ECO:0007669"/>
    <property type="project" value="InterPro"/>
</dbReference>
<dbReference type="PANTHER" id="PTHR43668">
    <property type="entry name" value="ALLANTOINASE"/>
    <property type="match status" value="1"/>
</dbReference>
<dbReference type="InterPro" id="IPR006680">
    <property type="entry name" value="Amidohydro-rel"/>
</dbReference>
<comment type="function">
    <text evidence="2">Catalyzes the reversible cyclization of carbamoyl aspartate to dihydroorotate.</text>
</comment>
<dbReference type="Gene3D" id="3.20.20.140">
    <property type="entry name" value="Metal-dependent hydrolases"/>
    <property type="match status" value="1"/>
</dbReference>
<dbReference type="NCBIfam" id="TIGR03178">
    <property type="entry name" value="allantoinase"/>
    <property type="match status" value="1"/>
</dbReference>
<evidence type="ECO:0000256" key="10">
    <source>
        <dbReference type="ARBA" id="ARBA00022801"/>
    </source>
</evidence>
<evidence type="ECO:0000256" key="5">
    <source>
        <dbReference type="ARBA" id="ARBA00010286"/>
    </source>
</evidence>
<dbReference type="InterPro" id="IPR017593">
    <property type="entry name" value="Allantoinase"/>
</dbReference>
<dbReference type="Proteomes" id="UP000220629">
    <property type="component" value="Unassembled WGS sequence"/>
</dbReference>
<evidence type="ECO:0000313" key="14">
    <source>
        <dbReference type="EMBL" id="PEH37888.1"/>
    </source>
</evidence>
<dbReference type="GO" id="GO:0008270">
    <property type="term" value="F:zinc ion binding"/>
    <property type="evidence" value="ECO:0007669"/>
    <property type="project" value="InterPro"/>
</dbReference>
<dbReference type="PROSITE" id="PS00483">
    <property type="entry name" value="DIHYDROOROTASE_2"/>
    <property type="match status" value="1"/>
</dbReference>
<dbReference type="InterPro" id="IPR050138">
    <property type="entry name" value="DHOase/Allantoinase_Hydrolase"/>
</dbReference>
<evidence type="ECO:0000256" key="4">
    <source>
        <dbReference type="ARBA" id="ARBA00008829"/>
    </source>
</evidence>
<dbReference type="GO" id="GO:0004038">
    <property type="term" value="F:allantoinase activity"/>
    <property type="evidence" value="ECO:0007669"/>
    <property type="project" value="UniProtKB-EC"/>
</dbReference>
<dbReference type="PANTHER" id="PTHR43668:SF2">
    <property type="entry name" value="ALLANTOINASE"/>
    <property type="match status" value="1"/>
</dbReference>
<evidence type="ECO:0000256" key="2">
    <source>
        <dbReference type="ARBA" id="ARBA00002368"/>
    </source>
</evidence>
<dbReference type="GO" id="GO:0006145">
    <property type="term" value="P:purine nucleobase catabolic process"/>
    <property type="evidence" value="ECO:0007669"/>
    <property type="project" value="TreeGrafter"/>
</dbReference>
<evidence type="ECO:0000256" key="11">
    <source>
        <dbReference type="ARBA" id="ARBA00022833"/>
    </source>
</evidence>
<dbReference type="NCBIfam" id="TIGR00857">
    <property type="entry name" value="pyrC_multi"/>
    <property type="match status" value="1"/>
</dbReference>
<evidence type="ECO:0000313" key="16">
    <source>
        <dbReference type="Proteomes" id="UP000220629"/>
    </source>
</evidence>
<dbReference type="GO" id="GO:0000256">
    <property type="term" value="P:allantoin catabolic process"/>
    <property type="evidence" value="ECO:0007669"/>
    <property type="project" value="InterPro"/>
</dbReference>
<comment type="pathway">
    <text evidence="3">Nitrogen metabolism; (S)-allantoin degradation; allantoate from (S)-allantoin: step 1/1.</text>
</comment>